<feature type="compositionally biased region" description="Basic and acidic residues" evidence="1">
    <location>
        <begin position="35"/>
        <end position="45"/>
    </location>
</feature>
<keyword evidence="3" id="KW-1185">Reference proteome</keyword>
<evidence type="ECO:0000313" key="3">
    <source>
        <dbReference type="Proteomes" id="UP000265520"/>
    </source>
</evidence>
<sequence length="45" mass="5197">MKNNKNTTSVHTHPQISASHRRPPPHPPQPPPPPKSEKICRRERE</sequence>
<feature type="non-terminal residue" evidence="2">
    <location>
        <position position="45"/>
    </location>
</feature>
<accession>A0A392TJ31</accession>
<reference evidence="2 3" key="1">
    <citation type="journal article" date="2018" name="Front. Plant Sci.">
        <title>Red Clover (Trifolium pratense) and Zigzag Clover (T. medium) - A Picture of Genomic Similarities and Differences.</title>
        <authorList>
            <person name="Dluhosova J."/>
            <person name="Istvanek J."/>
            <person name="Nedelnik J."/>
            <person name="Repkova J."/>
        </authorList>
    </citation>
    <scope>NUCLEOTIDE SEQUENCE [LARGE SCALE GENOMIC DNA]</scope>
    <source>
        <strain evidence="3">cv. 10/8</strain>
        <tissue evidence="2">Leaf</tissue>
    </source>
</reference>
<feature type="compositionally biased region" description="Pro residues" evidence="1">
    <location>
        <begin position="25"/>
        <end position="34"/>
    </location>
</feature>
<dbReference type="EMBL" id="LXQA010584419">
    <property type="protein sequence ID" value="MCI60594.1"/>
    <property type="molecule type" value="Genomic_DNA"/>
</dbReference>
<feature type="compositionally biased region" description="Polar residues" evidence="1">
    <location>
        <begin position="1"/>
        <end position="18"/>
    </location>
</feature>
<dbReference type="Proteomes" id="UP000265520">
    <property type="component" value="Unassembled WGS sequence"/>
</dbReference>
<organism evidence="2 3">
    <name type="scientific">Trifolium medium</name>
    <dbReference type="NCBI Taxonomy" id="97028"/>
    <lineage>
        <taxon>Eukaryota</taxon>
        <taxon>Viridiplantae</taxon>
        <taxon>Streptophyta</taxon>
        <taxon>Embryophyta</taxon>
        <taxon>Tracheophyta</taxon>
        <taxon>Spermatophyta</taxon>
        <taxon>Magnoliopsida</taxon>
        <taxon>eudicotyledons</taxon>
        <taxon>Gunneridae</taxon>
        <taxon>Pentapetalae</taxon>
        <taxon>rosids</taxon>
        <taxon>fabids</taxon>
        <taxon>Fabales</taxon>
        <taxon>Fabaceae</taxon>
        <taxon>Papilionoideae</taxon>
        <taxon>50 kb inversion clade</taxon>
        <taxon>NPAAA clade</taxon>
        <taxon>Hologalegina</taxon>
        <taxon>IRL clade</taxon>
        <taxon>Trifolieae</taxon>
        <taxon>Trifolium</taxon>
    </lineage>
</organism>
<dbReference type="AlphaFoldDB" id="A0A392TJ31"/>
<feature type="region of interest" description="Disordered" evidence="1">
    <location>
        <begin position="1"/>
        <end position="45"/>
    </location>
</feature>
<evidence type="ECO:0000256" key="1">
    <source>
        <dbReference type="SAM" id="MobiDB-lite"/>
    </source>
</evidence>
<comment type="caution">
    <text evidence="2">The sequence shown here is derived from an EMBL/GenBank/DDBJ whole genome shotgun (WGS) entry which is preliminary data.</text>
</comment>
<protein>
    <submittedName>
        <fullName evidence="2">Uncharacterized protein</fullName>
    </submittedName>
</protein>
<evidence type="ECO:0000313" key="2">
    <source>
        <dbReference type="EMBL" id="MCI60594.1"/>
    </source>
</evidence>
<name>A0A392TJ31_9FABA</name>
<proteinExistence type="predicted"/>